<dbReference type="Proteomes" id="UP000198211">
    <property type="component" value="Unassembled WGS sequence"/>
</dbReference>
<sequence>MVLATCPRHDDFTRAQIAGFYFRSCRDDHDEVIPRVLPLSGVSAIDSLTRLVGRAIATGLPGRFGLLFDGWTHASEHYIAGFAYYEEDAFT</sequence>
<dbReference type="PANTHER" id="PTHR40866">
    <property type="entry name" value="BED-TYPE DOMAIN-CONTAINING PROTEIN"/>
    <property type="match status" value="1"/>
</dbReference>
<comment type="caution">
    <text evidence="1">The sequence shown here is derived from an EMBL/GenBank/DDBJ whole genome shotgun (WGS) entry which is preliminary data.</text>
</comment>
<organism evidence="1 2">
    <name type="scientific">Phytophthora megakarya</name>
    <dbReference type="NCBI Taxonomy" id="4795"/>
    <lineage>
        <taxon>Eukaryota</taxon>
        <taxon>Sar</taxon>
        <taxon>Stramenopiles</taxon>
        <taxon>Oomycota</taxon>
        <taxon>Peronosporomycetes</taxon>
        <taxon>Peronosporales</taxon>
        <taxon>Peronosporaceae</taxon>
        <taxon>Phytophthora</taxon>
    </lineage>
</organism>
<dbReference type="PANTHER" id="PTHR40866:SF1">
    <property type="entry name" value="BED-TYPE DOMAIN-CONTAINING PROTEIN"/>
    <property type="match status" value="1"/>
</dbReference>
<dbReference type="EMBL" id="NBNE01003713">
    <property type="protein sequence ID" value="OWZ07019.1"/>
    <property type="molecule type" value="Genomic_DNA"/>
</dbReference>
<dbReference type="AlphaFoldDB" id="A0A225VPR6"/>
<reference evidence="2" key="1">
    <citation type="submission" date="2017-03" db="EMBL/GenBank/DDBJ databases">
        <title>Phytopthora megakarya and P. palmivora, two closely related causual agents of cacao black pod achieved similar genome size and gene model numbers by different mechanisms.</title>
        <authorList>
            <person name="Ali S."/>
            <person name="Shao J."/>
            <person name="Larry D.J."/>
            <person name="Kronmiller B."/>
            <person name="Shen D."/>
            <person name="Strem M.D."/>
            <person name="Melnick R.L."/>
            <person name="Guiltinan M.J."/>
            <person name="Tyler B.M."/>
            <person name="Meinhardt L.W."/>
            <person name="Bailey B.A."/>
        </authorList>
    </citation>
    <scope>NUCLEOTIDE SEQUENCE [LARGE SCALE GENOMIC DNA]</scope>
    <source>
        <strain evidence="2">zdho120</strain>
    </source>
</reference>
<evidence type="ECO:0000313" key="2">
    <source>
        <dbReference type="Proteomes" id="UP000198211"/>
    </source>
</evidence>
<name>A0A225VPR6_9STRA</name>
<keyword evidence="2" id="KW-1185">Reference proteome</keyword>
<proteinExistence type="predicted"/>
<protein>
    <submittedName>
        <fullName evidence="1">Uncharacterized protein</fullName>
    </submittedName>
</protein>
<gene>
    <name evidence="1" type="ORF">PHMEG_00020645</name>
</gene>
<evidence type="ECO:0000313" key="1">
    <source>
        <dbReference type="EMBL" id="OWZ07019.1"/>
    </source>
</evidence>
<accession>A0A225VPR6</accession>
<dbReference type="OrthoDB" id="119376at2759"/>